<gene>
    <name evidence="2" type="ORF">CR513_57824</name>
</gene>
<evidence type="ECO:0000313" key="2">
    <source>
        <dbReference type="EMBL" id="RDX63702.1"/>
    </source>
</evidence>
<feature type="compositionally biased region" description="Basic residues" evidence="1">
    <location>
        <begin position="115"/>
        <end position="126"/>
    </location>
</feature>
<keyword evidence="3" id="KW-1185">Reference proteome</keyword>
<dbReference type="OrthoDB" id="10415818at2759"/>
<dbReference type="Proteomes" id="UP000257109">
    <property type="component" value="Unassembled WGS sequence"/>
</dbReference>
<sequence>MVIIKKNFLEQFNVHSGIKINTLNSPSQSVSSTEDASVLQQHYSYKNICENKKDTPNHSVALKCPKPKRLKRQTPKPKYTSSNMILLKKAMENSMLLNGGVEAEFAEANMEVRRKPLSLRRRHSQNRSRTFQSTPSPLSIMSNAQDL</sequence>
<protein>
    <submittedName>
        <fullName evidence="2">Uncharacterized protein</fullName>
    </submittedName>
</protein>
<feature type="non-terminal residue" evidence="2">
    <location>
        <position position="1"/>
    </location>
</feature>
<dbReference type="EMBL" id="QJKJ01014749">
    <property type="protein sequence ID" value="RDX63702.1"/>
    <property type="molecule type" value="Genomic_DNA"/>
</dbReference>
<accession>A0A371ECE2</accession>
<comment type="caution">
    <text evidence="2">The sequence shown here is derived from an EMBL/GenBank/DDBJ whole genome shotgun (WGS) entry which is preliminary data.</text>
</comment>
<dbReference type="AlphaFoldDB" id="A0A371ECE2"/>
<feature type="compositionally biased region" description="Polar residues" evidence="1">
    <location>
        <begin position="127"/>
        <end position="147"/>
    </location>
</feature>
<name>A0A371ECE2_MUCPR</name>
<evidence type="ECO:0000313" key="3">
    <source>
        <dbReference type="Proteomes" id="UP000257109"/>
    </source>
</evidence>
<reference evidence="2" key="1">
    <citation type="submission" date="2018-05" db="EMBL/GenBank/DDBJ databases">
        <title>Draft genome of Mucuna pruriens seed.</title>
        <authorList>
            <person name="Nnadi N.E."/>
            <person name="Vos R."/>
            <person name="Hasami M.H."/>
            <person name="Devisetty U.K."/>
            <person name="Aguiy J.C."/>
        </authorList>
    </citation>
    <scope>NUCLEOTIDE SEQUENCE [LARGE SCALE GENOMIC DNA]</scope>
    <source>
        <strain evidence="2">JCA_2017</strain>
    </source>
</reference>
<proteinExistence type="predicted"/>
<evidence type="ECO:0000256" key="1">
    <source>
        <dbReference type="SAM" id="MobiDB-lite"/>
    </source>
</evidence>
<feature type="region of interest" description="Disordered" evidence="1">
    <location>
        <begin position="115"/>
        <end position="147"/>
    </location>
</feature>
<organism evidence="2 3">
    <name type="scientific">Mucuna pruriens</name>
    <name type="common">Velvet bean</name>
    <name type="synonym">Dolichos pruriens</name>
    <dbReference type="NCBI Taxonomy" id="157652"/>
    <lineage>
        <taxon>Eukaryota</taxon>
        <taxon>Viridiplantae</taxon>
        <taxon>Streptophyta</taxon>
        <taxon>Embryophyta</taxon>
        <taxon>Tracheophyta</taxon>
        <taxon>Spermatophyta</taxon>
        <taxon>Magnoliopsida</taxon>
        <taxon>eudicotyledons</taxon>
        <taxon>Gunneridae</taxon>
        <taxon>Pentapetalae</taxon>
        <taxon>rosids</taxon>
        <taxon>fabids</taxon>
        <taxon>Fabales</taxon>
        <taxon>Fabaceae</taxon>
        <taxon>Papilionoideae</taxon>
        <taxon>50 kb inversion clade</taxon>
        <taxon>NPAAA clade</taxon>
        <taxon>indigoferoid/millettioid clade</taxon>
        <taxon>Phaseoleae</taxon>
        <taxon>Mucuna</taxon>
    </lineage>
</organism>